<sequence length="461" mass="47864">MNVERFEVPGLAQYSYLVSDNGEAAVIDPIRDIDRYIAYAAEHGLRIVAILETHIHADFAAGSVALAAATGAPLCLSAYDEGELYRYAMPHRALHHGERVSIGGARLEAVHTPGHTPEHLSFLLFESGATQPTAMFSGDFLFAGSLGRPDLLGEGAKQGLAHALYGSLTQRLSGLPDALTVYPGHGAGSLCGSGMSGHAATTLGSERATNPFFRLAAEAFVTTILASVPPMPAYYPRMKQLNADGAPVLATLPGASALSVQTVFSASTDPAFVLVDLRTPAEFGDGHIPGAVNIGVEGNLSLWAGWMLDPTKRIVLIGGDGDEAETRLALIRVGLDAIAGHLDGGMPAWTAAGLPVAETVQFAPVDAAAQANTSMLLDVRNEAERREGVIPGSRAAMLGDLLEAVAPIPRDTPLITVCAGGYRASLAASLLLRAGFTHVGSLAGGVGAWLEAGMPLEKQPG</sequence>
<keyword evidence="3" id="KW-0378">Hydrolase</keyword>
<dbReference type="Gene3D" id="3.60.15.10">
    <property type="entry name" value="Ribonuclease Z/Hydroxyacylglutathione hydrolase-like"/>
    <property type="match status" value="1"/>
</dbReference>
<dbReference type="SUPFAM" id="SSF56281">
    <property type="entry name" value="Metallo-hydrolase/oxidoreductase"/>
    <property type="match status" value="1"/>
</dbReference>
<protein>
    <submittedName>
        <fullName evidence="3">Hydroxyacylglutathione hydrolase</fullName>
    </submittedName>
</protein>
<dbReference type="OrthoDB" id="9784009at2"/>
<accession>A0A1I6LTW5</accession>
<dbReference type="GO" id="GO:0016787">
    <property type="term" value="F:hydrolase activity"/>
    <property type="evidence" value="ECO:0007669"/>
    <property type="project" value="UniProtKB-KW"/>
</dbReference>
<dbReference type="InterPro" id="IPR044528">
    <property type="entry name" value="POD-like_MBL-fold"/>
</dbReference>
<proteinExistence type="predicted"/>
<evidence type="ECO:0000313" key="3">
    <source>
        <dbReference type="EMBL" id="SFS06927.1"/>
    </source>
</evidence>
<dbReference type="GO" id="GO:0050313">
    <property type="term" value="F:sulfur dioxygenase activity"/>
    <property type="evidence" value="ECO:0007669"/>
    <property type="project" value="InterPro"/>
</dbReference>
<dbReference type="SUPFAM" id="SSF52821">
    <property type="entry name" value="Rhodanese/Cell cycle control phosphatase"/>
    <property type="match status" value="2"/>
</dbReference>
<feature type="domain" description="Rhodanese" evidence="2">
    <location>
        <begin position="268"/>
        <end position="458"/>
    </location>
</feature>
<dbReference type="GO" id="GO:0070813">
    <property type="term" value="P:hydrogen sulfide metabolic process"/>
    <property type="evidence" value="ECO:0007669"/>
    <property type="project" value="TreeGrafter"/>
</dbReference>
<dbReference type="Proteomes" id="UP000199024">
    <property type="component" value="Unassembled WGS sequence"/>
</dbReference>
<dbReference type="PROSITE" id="PS50206">
    <property type="entry name" value="RHODANESE_3"/>
    <property type="match status" value="1"/>
</dbReference>
<dbReference type="EMBL" id="FOZL01000001">
    <property type="protein sequence ID" value="SFS06927.1"/>
    <property type="molecule type" value="Genomic_DNA"/>
</dbReference>
<dbReference type="InterPro" id="IPR036873">
    <property type="entry name" value="Rhodanese-like_dom_sf"/>
</dbReference>
<dbReference type="PROSITE" id="PS00380">
    <property type="entry name" value="RHODANESE_1"/>
    <property type="match status" value="1"/>
</dbReference>
<dbReference type="GO" id="GO:0004792">
    <property type="term" value="F:thiosulfate-cyanide sulfurtransferase activity"/>
    <property type="evidence" value="ECO:0007669"/>
    <property type="project" value="InterPro"/>
</dbReference>
<dbReference type="Pfam" id="PF00753">
    <property type="entry name" value="Lactamase_B"/>
    <property type="match status" value="1"/>
</dbReference>
<dbReference type="PANTHER" id="PTHR43084">
    <property type="entry name" value="PERSULFIDE DIOXYGENASE ETHE1"/>
    <property type="match status" value="1"/>
</dbReference>
<dbReference type="InterPro" id="IPR001279">
    <property type="entry name" value="Metallo-B-lactamas"/>
</dbReference>
<organism evidence="3 4">
    <name type="scientific">Granulicella pectinivorans</name>
    <dbReference type="NCBI Taxonomy" id="474950"/>
    <lineage>
        <taxon>Bacteria</taxon>
        <taxon>Pseudomonadati</taxon>
        <taxon>Acidobacteriota</taxon>
        <taxon>Terriglobia</taxon>
        <taxon>Terriglobales</taxon>
        <taxon>Acidobacteriaceae</taxon>
        <taxon>Granulicella</taxon>
    </lineage>
</organism>
<dbReference type="InterPro" id="IPR051682">
    <property type="entry name" value="Mito_Persulfide_Diox"/>
</dbReference>
<dbReference type="PANTHER" id="PTHR43084:SF1">
    <property type="entry name" value="PERSULFIDE DIOXYGENASE ETHE1, MITOCHONDRIAL"/>
    <property type="match status" value="1"/>
</dbReference>
<dbReference type="CDD" id="cd07724">
    <property type="entry name" value="POD-like_MBL-fold"/>
    <property type="match status" value="1"/>
</dbReference>
<evidence type="ECO:0000256" key="1">
    <source>
        <dbReference type="ARBA" id="ARBA00022723"/>
    </source>
</evidence>
<evidence type="ECO:0000313" key="4">
    <source>
        <dbReference type="Proteomes" id="UP000199024"/>
    </source>
</evidence>
<reference evidence="3 4" key="1">
    <citation type="submission" date="2016-10" db="EMBL/GenBank/DDBJ databases">
        <authorList>
            <person name="de Groot N.N."/>
        </authorList>
    </citation>
    <scope>NUCLEOTIDE SEQUENCE [LARGE SCALE GENOMIC DNA]</scope>
    <source>
        <strain evidence="3 4">DSM 21001</strain>
    </source>
</reference>
<dbReference type="InterPro" id="IPR001763">
    <property type="entry name" value="Rhodanese-like_dom"/>
</dbReference>
<name>A0A1I6LTW5_9BACT</name>
<gene>
    <name evidence="3" type="ORF">SAMN05421771_1270</name>
</gene>
<dbReference type="SMART" id="SM00849">
    <property type="entry name" value="Lactamase_B"/>
    <property type="match status" value="1"/>
</dbReference>
<dbReference type="SMART" id="SM00450">
    <property type="entry name" value="RHOD"/>
    <property type="match status" value="2"/>
</dbReference>
<dbReference type="InterPro" id="IPR001307">
    <property type="entry name" value="Thiosulphate_STrfase_CS"/>
</dbReference>
<dbReference type="Gene3D" id="3.40.250.10">
    <property type="entry name" value="Rhodanese-like domain"/>
    <property type="match status" value="2"/>
</dbReference>
<dbReference type="GO" id="GO:0046872">
    <property type="term" value="F:metal ion binding"/>
    <property type="evidence" value="ECO:0007669"/>
    <property type="project" value="UniProtKB-KW"/>
</dbReference>
<dbReference type="InterPro" id="IPR036866">
    <property type="entry name" value="RibonucZ/Hydroxyglut_hydro"/>
</dbReference>
<dbReference type="RefSeq" id="WP_089837641.1">
    <property type="nucleotide sequence ID" value="NZ_FOZL01000001.1"/>
</dbReference>
<dbReference type="Pfam" id="PF00581">
    <property type="entry name" value="Rhodanese"/>
    <property type="match status" value="2"/>
</dbReference>
<dbReference type="GO" id="GO:0006749">
    <property type="term" value="P:glutathione metabolic process"/>
    <property type="evidence" value="ECO:0007669"/>
    <property type="project" value="InterPro"/>
</dbReference>
<dbReference type="STRING" id="474950.SAMN05421771_1270"/>
<keyword evidence="4" id="KW-1185">Reference proteome</keyword>
<keyword evidence="1" id="KW-0479">Metal-binding</keyword>
<dbReference type="AlphaFoldDB" id="A0A1I6LTW5"/>
<dbReference type="CDD" id="cd00158">
    <property type="entry name" value="RHOD"/>
    <property type="match status" value="2"/>
</dbReference>
<evidence type="ECO:0000259" key="2">
    <source>
        <dbReference type="PROSITE" id="PS50206"/>
    </source>
</evidence>